<dbReference type="EMBL" id="SMMG02000005">
    <property type="protein sequence ID" value="KAA3474916.1"/>
    <property type="molecule type" value="Genomic_DNA"/>
</dbReference>
<dbReference type="GO" id="GO:0000145">
    <property type="term" value="C:exocyst"/>
    <property type="evidence" value="ECO:0007669"/>
    <property type="project" value="InterPro"/>
</dbReference>
<feature type="compositionally biased region" description="Acidic residues" evidence="2">
    <location>
        <begin position="162"/>
        <end position="171"/>
    </location>
</feature>
<evidence type="ECO:0000313" key="3">
    <source>
        <dbReference type="EMBL" id="KAA3474916.1"/>
    </source>
</evidence>
<dbReference type="Proteomes" id="UP000325315">
    <property type="component" value="Unassembled WGS sequence"/>
</dbReference>
<feature type="region of interest" description="Disordered" evidence="2">
    <location>
        <begin position="203"/>
        <end position="302"/>
    </location>
</feature>
<reference evidence="4" key="1">
    <citation type="journal article" date="2019" name="Plant Biotechnol. J.">
        <title>Genome sequencing of the Australian wild diploid species Gossypium australe highlights disease resistance and delayed gland morphogenesis.</title>
        <authorList>
            <person name="Cai Y."/>
            <person name="Cai X."/>
            <person name="Wang Q."/>
            <person name="Wang P."/>
            <person name="Zhang Y."/>
            <person name="Cai C."/>
            <person name="Xu Y."/>
            <person name="Wang K."/>
            <person name="Zhou Z."/>
            <person name="Wang C."/>
            <person name="Geng S."/>
            <person name="Li B."/>
            <person name="Dong Q."/>
            <person name="Hou Y."/>
            <person name="Wang H."/>
            <person name="Ai P."/>
            <person name="Liu Z."/>
            <person name="Yi F."/>
            <person name="Sun M."/>
            <person name="An G."/>
            <person name="Cheng J."/>
            <person name="Zhang Y."/>
            <person name="Shi Q."/>
            <person name="Xie Y."/>
            <person name="Shi X."/>
            <person name="Chang Y."/>
            <person name="Huang F."/>
            <person name="Chen Y."/>
            <person name="Hong S."/>
            <person name="Mi L."/>
            <person name="Sun Q."/>
            <person name="Zhang L."/>
            <person name="Zhou B."/>
            <person name="Peng R."/>
            <person name="Zhang X."/>
            <person name="Liu F."/>
        </authorList>
    </citation>
    <scope>NUCLEOTIDE SEQUENCE [LARGE SCALE GENOMIC DNA]</scope>
    <source>
        <strain evidence="4">cv. PA1801</strain>
    </source>
</reference>
<dbReference type="GO" id="GO:0006893">
    <property type="term" value="P:Golgi to plasma membrane transport"/>
    <property type="evidence" value="ECO:0007669"/>
    <property type="project" value="TreeGrafter"/>
</dbReference>
<feature type="region of interest" description="Disordered" evidence="2">
    <location>
        <begin position="157"/>
        <end position="181"/>
    </location>
</feature>
<evidence type="ECO:0000256" key="2">
    <source>
        <dbReference type="SAM" id="MobiDB-lite"/>
    </source>
</evidence>
<dbReference type="PANTHER" id="PTHR21426:SF13">
    <property type="entry name" value="OS08G0566700 PROTEIN"/>
    <property type="match status" value="1"/>
</dbReference>
<evidence type="ECO:0000313" key="4">
    <source>
        <dbReference type="Proteomes" id="UP000325315"/>
    </source>
</evidence>
<comment type="caution">
    <text evidence="3">The sequence shown here is derived from an EMBL/GenBank/DDBJ whole genome shotgun (WGS) entry which is preliminary data.</text>
</comment>
<name>A0A5B6W0T8_9ROSI</name>
<feature type="compositionally biased region" description="Low complexity" evidence="2">
    <location>
        <begin position="281"/>
        <end position="291"/>
    </location>
</feature>
<protein>
    <submittedName>
        <fullName evidence="3">Exocyst complex component EXO84B-like</fullName>
    </submittedName>
</protein>
<dbReference type="GO" id="GO:0008104">
    <property type="term" value="P:intracellular protein localization"/>
    <property type="evidence" value="ECO:0007669"/>
    <property type="project" value="TreeGrafter"/>
</dbReference>
<proteinExistence type="predicted"/>
<dbReference type="GO" id="GO:0006887">
    <property type="term" value="P:exocytosis"/>
    <property type="evidence" value="ECO:0007669"/>
    <property type="project" value="InterPro"/>
</dbReference>
<dbReference type="AlphaFoldDB" id="A0A5B6W0T8"/>
<gene>
    <name evidence="3" type="ORF">EPI10_025160</name>
</gene>
<feature type="compositionally biased region" description="Polar residues" evidence="2">
    <location>
        <begin position="259"/>
        <end position="269"/>
    </location>
</feature>
<accession>A0A5B6W0T8</accession>
<organism evidence="3 4">
    <name type="scientific">Gossypium australe</name>
    <dbReference type="NCBI Taxonomy" id="47621"/>
    <lineage>
        <taxon>Eukaryota</taxon>
        <taxon>Viridiplantae</taxon>
        <taxon>Streptophyta</taxon>
        <taxon>Embryophyta</taxon>
        <taxon>Tracheophyta</taxon>
        <taxon>Spermatophyta</taxon>
        <taxon>Magnoliopsida</taxon>
        <taxon>eudicotyledons</taxon>
        <taxon>Gunneridae</taxon>
        <taxon>Pentapetalae</taxon>
        <taxon>rosids</taxon>
        <taxon>malvids</taxon>
        <taxon>Malvales</taxon>
        <taxon>Malvaceae</taxon>
        <taxon>Malvoideae</taxon>
        <taxon>Gossypium</taxon>
    </lineage>
</organism>
<dbReference type="InterPro" id="IPR033961">
    <property type="entry name" value="Exo84"/>
</dbReference>
<evidence type="ECO:0000256" key="1">
    <source>
        <dbReference type="ARBA" id="ARBA00022448"/>
    </source>
</evidence>
<dbReference type="OrthoDB" id="642193at2759"/>
<sequence length="302" mass="33030">MVFILICYKQVLFLELRKVDKIDEDNVFEEDWLMELLRELIAAIFSWIVNNKEIWRNTQEDSPVQLSDIISQLSDLPNLVAEQFVLDMHFLVEIVKYGGYFSKKPLVLQSLVDTAFTSAGLDPERDFDGDGWARNAANEAMQKLLEIEKMQLISKDDSTDGLQEEPCENEANDPVLDESTSTMTDSLVVLDEDSPTMDAVESRIGLEDVDAGSGTTKAAGELEKTDLPDPSSSDGTSDALELSVPVKEDAGSEADAIGSNVNELESISELSLPGKEDADSNADATASAITDPDGDGKVVDRV</sequence>
<dbReference type="PANTHER" id="PTHR21426">
    <property type="entry name" value="EXOCYST COMPLEX COMPONENT 8"/>
    <property type="match status" value="1"/>
</dbReference>
<keyword evidence="4" id="KW-1185">Reference proteome</keyword>
<keyword evidence="1" id="KW-0813">Transport</keyword>